<dbReference type="SUPFAM" id="SSF53822">
    <property type="entry name" value="Periplasmic binding protein-like I"/>
    <property type="match status" value="1"/>
</dbReference>
<reference evidence="5" key="1">
    <citation type="submission" date="2023-01" db="EMBL/GenBank/DDBJ databases">
        <title>Xenophilus mangrovi sp. nov., isolated from soil of Mangrove nature reserve.</title>
        <authorList>
            <person name="Xu S."/>
            <person name="Liu Z."/>
            <person name="Xu Y."/>
        </authorList>
    </citation>
    <scope>NUCLEOTIDE SEQUENCE</scope>
    <source>
        <strain evidence="5">YW8</strain>
    </source>
</reference>
<organism evidence="5 6">
    <name type="scientific">Xenophilus arseniciresistens</name>
    <dbReference type="NCBI Taxonomy" id="1283306"/>
    <lineage>
        <taxon>Bacteria</taxon>
        <taxon>Pseudomonadati</taxon>
        <taxon>Pseudomonadota</taxon>
        <taxon>Betaproteobacteria</taxon>
        <taxon>Burkholderiales</taxon>
        <taxon>Comamonadaceae</taxon>
        <taxon>Xenophilus</taxon>
    </lineage>
</organism>
<evidence type="ECO:0000313" key="5">
    <source>
        <dbReference type="EMBL" id="MDA7414909.1"/>
    </source>
</evidence>
<proteinExistence type="inferred from homology"/>
<name>A0AAE3N5G1_9BURK</name>
<evidence type="ECO:0000259" key="4">
    <source>
        <dbReference type="Pfam" id="PF13458"/>
    </source>
</evidence>
<dbReference type="Gene3D" id="3.40.50.2300">
    <property type="match status" value="2"/>
</dbReference>
<accession>A0AAE3N5G1</accession>
<evidence type="ECO:0000256" key="3">
    <source>
        <dbReference type="SAM" id="SignalP"/>
    </source>
</evidence>
<sequence>MKKKQLGAIALAVGALALASAAQAQVKIGLITDMSSLYSDVEGKNGAVAIQMAIDDFGGKVLGQPIELLVADHQNKADIAASKAREWIDTAGLTMVFGGTNSGAALAMAKVALEKKRVYFNNGAGSAALTNEQCSPYTVHYAFDTVALAKGTGAAVVDQGGKSWFFLTADYAFGHALEADTTKIIKEKGGTVVGSVRTPINASDFSSFLLQAQNSKAQILGLANAGGDTVNSIKAAKEFGIDKSMKVAGLLAFLSDIHSLGLKNTAGLLHTTSWYWDLNDDTRKWAKRFFEKTKRMPTDVQAADYSAATNYLKAVEAAKTTDADKVMEQLKKTPINDFYGKGMIRADGRFVHDMYLVQAKSPAESKQPWDYLKVIKALPGEQVYTTKAESKCALWK</sequence>
<dbReference type="PANTHER" id="PTHR30483:SF6">
    <property type="entry name" value="PERIPLASMIC BINDING PROTEIN OF ABC TRANSPORTER FOR NATURAL AMINO ACIDS"/>
    <property type="match status" value="1"/>
</dbReference>
<evidence type="ECO:0000313" key="6">
    <source>
        <dbReference type="Proteomes" id="UP001212602"/>
    </source>
</evidence>
<gene>
    <name evidence="5" type="ORF">PGB34_00900</name>
</gene>
<keyword evidence="6" id="KW-1185">Reference proteome</keyword>
<comment type="caution">
    <text evidence="5">The sequence shown here is derived from an EMBL/GenBank/DDBJ whole genome shotgun (WGS) entry which is preliminary data.</text>
</comment>
<dbReference type="AlphaFoldDB" id="A0AAE3N5G1"/>
<keyword evidence="2 3" id="KW-0732">Signal</keyword>
<protein>
    <submittedName>
        <fullName evidence="5">ABC transporter substrate-binding protein</fullName>
    </submittedName>
</protein>
<dbReference type="CDD" id="cd06327">
    <property type="entry name" value="PBP1_SBP-like"/>
    <property type="match status" value="1"/>
</dbReference>
<dbReference type="Pfam" id="PF13458">
    <property type="entry name" value="Peripla_BP_6"/>
    <property type="match status" value="1"/>
</dbReference>
<dbReference type="InterPro" id="IPR051010">
    <property type="entry name" value="BCAA_transport"/>
</dbReference>
<evidence type="ECO:0000256" key="2">
    <source>
        <dbReference type="ARBA" id="ARBA00022729"/>
    </source>
</evidence>
<dbReference type="Proteomes" id="UP001212602">
    <property type="component" value="Unassembled WGS sequence"/>
</dbReference>
<feature type="domain" description="Leucine-binding protein" evidence="4">
    <location>
        <begin position="25"/>
        <end position="360"/>
    </location>
</feature>
<dbReference type="EMBL" id="JAQIPB010000001">
    <property type="protein sequence ID" value="MDA7414909.1"/>
    <property type="molecule type" value="Genomic_DNA"/>
</dbReference>
<dbReference type="PANTHER" id="PTHR30483">
    <property type="entry name" value="LEUCINE-SPECIFIC-BINDING PROTEIN"/>
    <property type="match status" value="1"/>
</dbReference>
<comment type="similarity">
    <text evidence="1">Belongs to the leucine-binding protein family.</text>
</comment>
<dbReference type="RefSeq" id="WP_271426184.1">
    <property type="nucleotide sequence ID" value="NZ_JAQIPB010000001.1"/>
</dbReference>
<evidence type="ECO:0000256" key="1">
    <source>
        <dbReference type="ARBA" id="ARBA00010062"/>
    </source>
</evidence>
<dbReference type="InterPro" id="IPR028082">
    <property type="entry name" value="Peripla_BP_I"/>
</dbReference>
<feature type="chain" id="PRO_5042170973" evidence="3">
    <location>
        <begin position="25"/>
        <end position="396"/>
    </location>
</feature>
<dbReference type="InterPro" id="IPR028081">
    <property type="entry name" value="Leu-bd"/>
</dbReference>
<feature type="signal peptide" evidence="3">
    <location>
        <begin position="1"/>
        <end position="24"/>
    </location>
</feature>